<dbReference type="InterPro" id="IPR016886">
    <property type="entry name" value="UCP028458_glyceroPtfrase"/>
</dbReference>
<gene>
    <name evidence="1" type="ORF">C9J01_14995</name>
</gene>
<name>A0A2T3NCR2_9GAMM</name>
<dbReference type="GO" id="GO:0016740">
    <property type="term" value="F:transferase activity"/>
    <property type="evidence" value="ECO:0007669"/>
    <property type="project" value="UniProtKB-KW"/>
</dbReference>
<dbReference type="PIRSF" id="PIRSF028458">
    <property type="entry name" value="UCP028458_glyceroPtfrase"/>
    <property type="match status" value="1"/>
</dbReference>
<organism evidence="1 2">
    <name type="scientific">Photobacterium rosenbergii</name>
    <dbReference type="NCBI Taxonomy" id="294936"/>
    <lineage>
        <taxon>Bacteria</taxon>
        <taxon>Pseudomonadati</taxon>
        <taxon>Pseudomonadota</taxon>
        <taxon>Gammaproteobacteria</taxon>
        <taxon>Vibrionales</taxon>
        <taxon>Vibrionaceae</taxon>
        <taxon>Photobacterium</taxon>
    </lineage>
</organism>
<dbReference type="Proteomes" id="UP000241346">
    <property type="component" value="Unassembled WGS sequence"/>
</dbReference>
<sequence length="368" mass="42090">MHINFIKVDAEDRVVSQQSKRYLMYVAQNYSYAMLRPLQAAIIEQGGEVCWFIEGNEADPGYIKTEETLLTSVEAVKQWRPDAVFVPGNVVPSFIPGIKVGVFHGFNAGKLNRRGREDHFEIRGCFDLYCTQGPDTTERFELLAKEHGFFQVVQTGWPALDPLFSPVADNPYLAPQDNRPTVLMCSTFSRNLTCAPILYDKIKALVEKGKWRWLIQFHPKMDSAVVEQYKQLQSENLEFVETDNVLPLLQAADVMLCDTSSILLMFLLQRKPVVTFRNQSPADHLLNVTEIEQVEAALEQALMRPPSLMADIEQYCQTIHPYMDGQSSLRVLDATNQLVEDGRAGLKPKPLNLLRQFKMRKKLGYWKW</sequence>
<evidence type="ECO:0000313" key="1">
    <source>
        <dbReference type="EMBL" id="PSW11827.1"/>
    </source>
</evidence>
<reference evidence="1 2" key="1">
    <citation type="submission" date="2018-03" db="EMBL/GenBank/DDBJ databases">
        <title>Whole genome sequencing of Histamine producing bacteria.</title>
        <authorList>
            <person name="Butler K."/>
        </authorList>
    </citation>
    <scope>NUCLEOTIDE SEQUENCE [LARGE SCALE GENOMIC DNA]</scope>
    <source>
        <strain evidence="1 2">DSM 19138</strain>
    </source>
</reference>
<dbReference type="AlphaFoldDB" id="A0A2T3NCR2"/>
<keyword evidence="1" id="KW-0808">Transferase</keyword>
<proteinExistence type="predicted"/>
<dbReference type="SUPFAM" id="SSF53756">
    <property type="entry name" value="UDP-Glycosyltransferase/glycogen phosphorylase"/>
    <property type="match status" value="1"/>
</dbReference>
<protein>
    <submittedName>
        <fullName evidence="1">CDP-glycerol--glycerophosphate glycerophosphotransferase</fullName>
    </submittedName>
</protein>
<dbReference type="Gene3D" id="3.40.50.12580">
    <property type="match status" value="1"/>
</dbReference>
<accession>A0A2T3NCR2</accession>
<comment type="caution">
    <text evidence="1">The sequence shown here is derived from an EMBL/GenBank/DDBJ whole genome shotgun (WGS) entry which is preliminary data.</text>
</comment>
<evidence type="ECO:0000313" key="2">
    <source>
        <dbReference type="Proteomes" id="UP000241346"/>
    </source>
</evidence>
<dbReference type="EMBL" id="PYMB01000006">
    <property type="protein sequence ID" value="PSW11827.1"/>
    <property type="molecule type" value="Genomic_DNA"/>
</dbReference>
<dbReference type="InterPro" id="IPR043148">
    <property type="entry name" value="TagF_C"/>
</dbReference>
<dbReference type="OrthoDB" id="6212418at2"/>